<organism evidence="5 6">
    <name type="scientific">Ignatzschineria rhizosphaerae</name>
    <dbReference type="NCBI Taxonomy" id="2923279"/>
    <lineage>
        <taxon>Bacteria</taxon>
        <taxon>Pseudomonadati</taxon>
        <taxon>Pseudomonadota</taxon>
        <taxon>Gammaproteobacteria</taxon>
        <taxon>Cardiobacteriales</taxon>
        <taxon>Ignatzschineriaceae</taxon>
        <taxon>Ignatzschineria</taxon>
    </lineage>
</organism>
<evidence type="ECO:0000256" key="1">
    <source>
        <dbReference type="ARBA" id="ARBA00022448"/>
    </source>
</evidence>
<name>A0ABY3X5D9_9GAMM</name>
<evidence type="ECO:0000256" key="3">
    <source>
        <dbReference type="ARBA" id="ARBA00022764"/>
    </source>
</evidence>
<dbReference type="InterPro" id="IPR052037">
    <property type="entry name" value="LPS_export_LptA"/>
</dbReference>
<reference evidence="5 6" key="1">
    <citation type="submission" date="2022-03" db="EMBL/GenBank/DDBJ databases">
        <title>Ignatzschineria rhizosphaerae HR5S32.</title>
        <authorList>
            <person name="Sun J.Q."/>
            <person name="Feng J.Y."/>
        </authorList>
    </citation>
    <scope>NUCLEOTIDE SEQUENCE [LARGE SCALE GENOMIC DNA]</scope>
    <source>
        <strain evidence="5 6">HR5S32</strain>
    </source>
</reference>
<dbReference type="Gene3D" id="2.60.450.10">
    <property type="entry name" value="Lipopolysaccharide (LPS) transport protein A like domain"/>
    <property type="match status" value="1"/>
</dbReference>
<evidence type="ECO:0000313" key="6">
    <source>
        <dbReference type="Proteomes" id="UP000829542"/>
    </source>
</evidence>
<dbReference type="InterPro" id="IPR005653">
    <property type="entry name" value="OstA-like_N"/>
</dbReference>
<proteinExistence type="predicted"/>
<dbReference type="InterPro" id="IPR014340">
    <property type="entry name" value="LptA"/>
</dbReference>
<dbReference type="EMBL" id="CP093379">
    <property type="protein sequence ID" value="UNM96000.1"/>
    <property type="molecule type" value="Genomic_DNA"/>
</dbReference>
<dbReference type="RefSeq" id="WP_242148846.1">
    <property type="nucleotide sequence ID" value="NZ_CP093379.1"/>
</dbReference>
<feature type="domain" description="Organic solvent tolerance-like N-terminal" evidence="4">
    <location>
        <begin position="41"/>
        <end position="149"/>
    </location>
</feature>
<dbReference type="PANTHER" id="PTHR36504">
    <property type="entry name" value="LIPOPOLYSACCHARIDE EXPORT SYSTEM PROTEIN LPTA"/>
    <property type="match status" value="1"/>
</dbReference>
<dbReference type="Pfam" id="PF03968">
    <property type="entry name" value="LptD_N"/>
    <property type="match status" value="1"/>
</dbReference>
<gene>
    <name evidence="5" type="primary">lptA</name>
    <name evidence="5" type="ORF">MMG00_12480</name>
</gene>
<evidence type="ECO:0000313" key="5">
    <source>
        <dbReference type="EMBL" id="UNM96000.1"/>
    </source>
</evidence>
<dbReference type="Proteomes" id="UP000829542">
    <property type="component" value="Chromosome"/>
</dbReference>
<sequence>MNRPLLSLTSLLIKSVSLILIGGSINIAAALPEDRKLPLDINADWSEFSGGTPTGIYRGNVVLTQGNLQITADEAIFQLKDGELEYIIATGNPVKIKDLPQANEGWVFGEGGSLSFYPQQQMLALENNAKIKQSNDSVSANKITYNLDTRKINAERSSKNRVHFTIQMEGRE</sequence>
<protein>
    <submittedName>
        <fullName evidence="5">Lipopolysaccharide transport periplasmic protein LptA</fullName>
    </submittedName>
</protein>
<evidence type="ECO:0000256" key="2">
    <source>
        <dbReference type="ARBA" id="ARBA00022729"/>
    </source>
</evidence>
<keyword evidence="1" id="KW-0813">Transport</keyword>
<keyword evidence="3" id="KW-0574">Periplasm</keyword>
<keyword evidence="2" id="KW-0732">Signal</keyword>
<keyword evidence="6" id="KW-1185">Reference proteome</keyword>
<accession>A0ABY3X5D9</accession>
<dbReference type="PANTHER" id="PTHR36504:SF1">
    <property type="entry name" value="LIPOPOLYSACCHARIDE EXPORT SYSTEM PROTEIN LPTA"/>
    <property type="match status" value="1"/>
</dbReference>
<dbReference type="NCBIfam" id="TIGR03002">
    <property type="entry name" value="outer_YhbN_LptA"/>
    <property type="match status" value="1"/>
</dbReference>
<evidence type="ECO:0000259" key="4">
    <source>
        <dbReference type="Pfam" id="PF03968"/>
    </source>
</evidence>